<accession>A0A6S6M0T3</accession>
<dbReference type="Proteomes" id="UP000515472">
    <property type="component" value="Chromosome"/>
</dbReference>
<organism evidence="1 2">
    <name type="scientific">Citrifermentans bremense</name>
    <dbReference type="NCBI Taxonomy" id="60035"/>
    <lineage>
        <taxon>Bacteria</taxon>
        <taxon>Pseudomonadati</taxon>
        <taxon>Thermodesulfobacteriota</taxon>
        <taxon>Desulfuromonadia</taxon>
        <taxon>Geobacterales</taxon>
        <taxon>Geobacteraceae</taxon>
        <taxon>Citrifermentans</taxon>
    </lineage>
</organism>
<evidence type="ECO:0000313" key="1">
    <source>
        <dbReference type="EMBL" id="BCG47927.1"/>
    </source>
</evidence>
<dbReference type="AlphaFoldDB" id="A0A6S6M0T3"/>
<proteinExistence type="predicted"/>
<name>A0A6S6M0T3_9BACT</name>
<gene>
    <name evidence="1" type="ORF">GEOBRER4_n2779</name>
</gene>
<protein>
    <submittedName>
        <fullName evidence="1">Uncharacterized protein</fullName>
    </submittedName>
</protein>
<dbReference type="RefSeq" id="WP_185242749.1">
    <property type="nucleotide sequence ID" value="NZ_AP023213.1"/>
</dbReference>
<evidence type="ECO:0000313" key="2">
    <source>
        <dbReference type="Proteomes" id="UP000515472"/>
    </source>
</evidence>
<dbReference type="KEGG" id="gbn:GEOBRER4_26770"/>
<dbReference type="EMBL" id="AP023213">
    <property type="protein sequence ID" value="BCG47927.1"/>
    <property type="molecule type" value="Genomic_DNA"/>
</dbReference>
<sequence length="215" mass="25050">MSFEFRENLRRFNRKERFYVVQEATRGGFELDDTFRQRLEAKLRIAIPAQSVFMAMDYHFDWIYASLFLCGHDRDIERDVFKRDRDLIKASQEDVDLLIAAPDASNSALTNLIMIEAKGDTSWTNAQAESKAARLQSMFKPGTFEHILRPYYLIWSPNPSKNLRFDCFPQWALHGGEVPHLKLTMSEELRKVTCCNQDGKNLLDGDYWKVDNAGR</sequence>
<reference evidence="1 2" key="1">
    <citation type="submission" date="2020-06" db="EMBL/GenBank/DDBJ databases">
        <title>Interaction of electrochemicaly active bacteria, Geobacter bremensis R4 on different carbon anode.</title>
        <authorList>
            <person name="Meng L."/>
            <person name="Yoshida N."/>
        </authorList>
    </citation>
    <scope>NUCLEOTIDE SEQUENCE [LARGE SCALE GENOMIC DNA]</scope>
    <source>
        <strain evidence="1 2">R4</strain>
    </source>
</reference>
<keyword evidence="2" id="KW-1185">Reference proteome</keyword>